<comment type="caution">
    <text evidence="2">The sequence shown here is derived from an EMBL/GenBank/DDBJ whole genome shotgun (WGS) entry which is preliminary data.</text>
</comment>
<reference evidence="2 3" key="1">
    <citation type="submission" date="2017-02" db="EMBL/GenBank/DDBJ databases">
        <title>Draft Genome Sequence of Streptomyces tsukubaensis F601, a Producer of the immunosuppressant tacrolimus FK506.</title>
        <authorList>
            <person name="Zong G."/>
            <person name="Zhong C."/>
            <person name="Fu J."/>
            <person name="Qin R."/>
            <person name="Cao G."/>
        </authorList>
    </citation>
    <scope>NUCLEOTIDE SEQUENCE [LARGE SCALE GENOMIC DNA]</scope>
    <source>
        <strain evidence="2 3">F601</strain>
    </source>
</reference>
<dbReference type="AlphaFoldDB" id="A0A1V3ZZB6"/>
<gene>
    <name evidence="2" type="ORF">B1H18_34755</name>
</gene>
<evidence type="ECO:0000256" key="1">
    <source>
        <dbReference type="SAM" id="MobiDB-lite"/>
    </source>
</evidence>
<evidence type="ECO:0000313" key="2">
    <source>
        <dbReference type="EMBL" id="OON68956.1"/>
    </source>
</evidence>
<evidence type="ECO:0000313" key="3">
    <source>
        <dbReference type="Proteomes" id="UP000190539"/>
    </source>
</evidence>
<sequence>MLPADPSARVASGDAERWGAPAGVLTPTSVPPCVTGSDFVLGVPGFASAGAPSFEPGVGTERPGPIGAASAPLSPLPRVTGTDSERGGVTVASP</sequence>
<protein>
    <submittedName>
        <fullName evidence="2">Uncharacterized protein</fullName>
    </submittedName>
</protein>
<proteinExistence type="predicted"/>
<feature type="region of interest" description="Disordered" evidence="1">
    <location>
        <begin position="50"/>
        <end position="94"/>
    </location>
</feature>
<dbReference type="Proteomes" id="UP000190539">
    <property type="component" value="Unassembled WGS sequence"/>
</dbReference>
<keyword evidence="3" id="KW-1185">Reference proteome</keyword>
<feature type="region of interest" description="Disordered" evidence="1">
    <location>
        <begin position="1"/>
        <end position="27"/>
    </location>
</feature>
<accession>A0A1V3ZZB6</accession>
<name>A0A1V3ZZB6_9ACTN</name>
<dbReference type="EMBL" id="MVFC01000097">
    <property type="protein sequence ID" value="OON68956.1"/>
    <property type="molecule type" value="Genomic_DNA"/>
</dbReference>
<organism evidence="2 3">
    <name type="scientific">Streptomyces tsukubensis</name>
    <dbReference type="NCBI Taxonomy" id="83656"/>
    <lineage>
        <taxon>Bacteria</taxon>
        <taxon>Bacillati</taxon>
        <taxon>Actinomycetota</taxon>
        <taxon>Actinomycetes</taxon>
        <taxon>Kitasatosporales</taxon>
        <taxon>Streptomycetaceae</taxon>
        <taxon>Streptomyces</taxon>
    </lineage>
</organism>